<sequence length="122" mass="13880">MFTVKSAYLLLGTVFDPCSVFNAYELSVLNSIWRSPAPSKVLAFSWKLLWNRIPTKDNLARRGITGVGGSLDCVHCLGRVEDAFHLLLFCDFAFQVWSAIFRWLGVIIVTPPNLFTLLDRWQ</sequence>
<dbReference type="OrthoDB" id="1103161at2759"/>
<organism evidence="2 3">
    <name type="scientific">Trifolium subterraneum</name>
    <name type="common">Subterranean clover</name>
    <dbReference type="NCBI Taxonomy" id="3900"/>
    <lineage>
        <taxon>Eukaryota</taxon>
        <taxon>Viridiplantae</taxon>
        <taxon>Streptophyta</taxon>
        <taxon>Embryophyta</taxon>
        <taxon>Tracheophyta</taxon>
        <taxon>Spermatophyta</taxon>
        <taxon>Magnoliopsida</taxon>
        <taxon>eudicotyledons</taxon>
        <taxon>Gunneridae</taxon>
        <taxon>Pentapetalae</taxon>
        <taxon>rosids</taxon>
        <taxon>fabids</taxon>
        <taxon>Fabales</taxon>
        <taxon>Fabaceae</taxon>
        <taxon>Papilionoideae</taxon>
        <taxon>50 kb inversion clade</taxon>
        <taxon>NPAAA clade</taxon>
        <taxon>Hologalegina</taxon>
        <taxon>IRL clade</taxon>
        <taxon>Trifolieae</taxon>
        <taxon>Trifolium</taxon>
    </lineage>
</organism>
<dbReference type="Proteomes" id="UP000242715">
    <property type="component" value="Unassembled WGS sequence"/>
</dbReference>
<dbReference type="InterPro" id="IPR026960">
    <property type="entry name" value="RVT-Znf"/>
</dbReference>
<dbReference type="Pfam" id="PF13966">
    <property type="entry name" value="zf-RVT"/>
    <property type="match status" value="1"/>
</dbReference>
<name>A0A2Z6P2S6_TRISU</name>
<evidence type="ECO:0000259" key="1">
    <source>
        <dbReference type="Pfam" id="PF13966"/>
    </source>
</evidence>
<gene>
    <name evidence="2" type="ORF">TSUD_191120</name>
</gene>
<evidence type="ECO:0000313" key="3">
    <source>
        <dbReference type="Proteomes" id="UP000242715"/>
    </source>
</evidence>
<protein>
    <recommendedName>
        <fullName evidence="1">Reverse transcriptase zinc-binding domain-containing protein</fullName>
    </recommendedName>
</protein>
<accession>A0A2Z6P2S6</accession>
<reference evidence="3" key="1">
    <citation type="journal article" date="2017" name="Front. Plant Sci.">
        <title>Climate Clever Clovers: New Paradigm to Reduce the Environmental Footprint of Ruminants by Breeding Low Methanogenic Forages Utilizing Haplotype Variation.</title>
        <authorList>
            <person name="Kaur P."/>
            <person name="Appels R."/>
            <person name="Bayer P.E."/>
            <person name="Keeble-Gagnere G."/>
            <person name="Wang J."/>
            <person name="Hirakawa H."/>
            <person name="Shirasawa K."/>
            <person name="Vercoe P."/>
            <person name="Stefanova K."/>
            <person name="Durmic Z."/>
            <person name="Nichols P."/>
            <person name="Revell C."/>
            <person name="Isobe S.N."/>
            <person name="Edwards D."/>
            <person name="Erskine W."/>
        </authorList>
    </citation>
    <scope>NUCLEOTIDE SEQUENCE [LARGE SCALE GENOMIC DNA]</scope>
    <source>
        <strain evidence="3">cv. Daliak</strain>
    </source>
</reference>
<keyword evidence="3" id="KW-1185">Reference proteome</keyword>
<feature type="domain" description="Reverse transcriptase zinc-binding" evidence="1">
    <location>
        <begin position="2"/>
        <end position="97"/>
    </location>
</feature>
<proteinExistence type="predicted"/>
<dbReference type="EMBL" id="DF974859">
    <property type="protein sequence ID" value="GAU50748.1"/>
    <property type="molecule type" value="Genomic_DNA"/>
</dbReference>
<dbReference type="AlphaFoldDB" id="A0A2Z6P2S6"/>
<evidence type="ECO:0000313" key="2">
    <source>
        <dbReference type="EMBL" id="GAU50748.1"/>
    </source>
</evidence>